<sequence>MFDPENEDAKALLNSRSLSIDKLIPSSTNPPISSTSSPTLETFPSSSSSSSSTAIPPSSSSSSTSTTGRVHHKRLRPFDSISIEIWREVAMFLPRRDLKALLWVPHVMSRVASRLLFREVDLHFGSGGFGGASRERDGAFGVGFPAHAAGSSAGVGVYGGGVGTGGPRSVYGGGAGRGDASDEEDESVTVVSGYREIRPRSDSNRDGSRERGREREHAASGSGSGLASPYHQPRVAAYGQPGPGRPSSSSASSVHSHSQPTTPYSHPSSAVSSSNTAQSQSQSSYFESDPSGSGYEVNAVEDEQEKANRHAQRTADILTKMIVDDKFSSGVRVLRIYCSSGAGVGGAWDGAPGWESAEDGALAFQTGMLTNVLPKLVNLKNVYLSAPSESVVRVLKILGGCSSSSSGTSTYGPSNASGNGGLKLHGLSLCSPDPPPDLSFLELRHLHHFSYTSGTLGSGNAAGNMNNLVSALTPVFQLNRNSLQSLSLSLSSPPSASGYGYGSSPGLQGLPPPATAWVLPIQHLSIRNLTNLNFTGHFGKEQGGGIVGEILREGRQLETLVVVCCGLESTGLGREFRNASLGWVGGASAAGSLTGGGSSGGGGFGVGGPFGGFGGAAVGTGLNENGTPMSLPFLKNFSFTVVSVGRRTQDRDLFPGITEFLRGRRGLKSLRLVAGTLSHGYATAGGSGSVASTPPLGHMRTPSTPGGTSHHQQQLSHHALSEVQHLQSVTGFEAAVWGVLPSLEGLRALAITYPVDMSAGLASWLIPRGVRALSVSIEGLGLGLSGGAVREVGSWLNSLKQGMPPDLRFVGLSDLNLRHVGIADVVERGFPMVRVVKIGLNYWTVHHTPRKVGSFGYGPSSSSVHGRPGSSTGNSQRGGATPSGSGYTPGSSASLTSTQSTNGGEKGRGGPAHPPSAANNGASSSASSHDRLMSLMRPLTHTGHPHSGHTHGHPGSSNPHPMHASAVSGMSMGMGMGRGIMSAGILHSNPGSGGGASAAVGGVAGHHHPHQQGARSAAMSGGGASGGAAHGHGGAMVPMMELEMWPRRRVAYHAAEWLEWLGCEDALVKDTSGYPAWTMCM</sequence>
<dbReference type="OrthoDB" id="2685413at2759"/>
<feature type="compositionally biased region" description="Low complexity" evidence="1">
    <location>
        <begin position="878"/>
        <end position="894"/>
    </location>
</feature>
<feature type="compositionally biased region" description="Low complexity" evidence="1">
    <location>
        <begin position="247"/>
        <end position="258"/>
    </location>
</feature>
<feature type="compositionally biased region" description="Low complexity" evidence="1">
    <location>
        <begin position="265"/>
        <end position="284"/>
    </location>
</feature>
<feature type="region of interest" description="Disordered" evidence="1">
    <location>
        <begin position="856"/>
        <end position="970"/>
    </location>
</feature>
<dbReference type="Proteomes" id="UP000307440">
    <property type="component" value="Unassembled WGS sequence"/>
</dbReference>
<feature type="compositionally biased region" description="Low complexity" evidence="1">
    <location>
        <begin position="858"/>
        <end position="871"/>
    </location>
</feature>
<reference evidence="2 3" key="1">
    <citation type="journal article" date="2019" name="Nat. Ecol. Evol.">
        <title>Megaphylogeny resolves global patterns of mushroom evolution.</title>
        <authorList>
            <person name="Varga T."/>
            <person name="Krizsan K."/>
            <person name="Foldi C."/>
            <person name="Dima B."/>
            <person name="Sanchez-Garcia M."/>
            <person name="Sanchez-Ramirez S."/>
            <person name="Szollosi G.J."/>
            <person name="Szarkandi J.G."/>
            <person name="Papp V."/>
            <person name="Albert L."/>
            <person name="Andreopoulos W."/>
            <person name="Angelini C."/>
            <person name="Antonin V."/>
            <person name="Barry K.W."/>
            <person name="Bougher N.L."/>
            <person name="Buchanan P."/>
            <person name="Buyck B."/>
            <person name="Bense V."/>
            <person name="Catcheside P."/>
            <person name="Chovatia M."/>
            <person name="Cooper J."/>
            <person name="Damon W."/>
            <person name="Desjardin D."/>
            <person name="Finy P."/>
            <person name="Geml J."/>
            <person name="Haridas S."/>
            <person name="Hughes K."/>
            <person name="Justo A."/>
            <person name="Karasinski D."/>
            <person name="Kautmanova I."/>
            <person name="Kiss B."/>
            <person name="Kocsube S."/>
            <person name="Kotiranta H."/>
            <person name="LaButti K.M."/>
            <person name="Lechner B.E."/>
            <person name="Liimatainen K."/>
            <person name="Lipzen A."/>
            <person name="Lukacs Z."/>
            <person name="Mihaltcheva S."/>
            <person name="Morgado L.N."/>
            <person name="Niskanen T."/>
            <person name="Noordeloos M.E."/>
            <person name="Ohm R.A."/>
            <person name="Ortiz-Santana B."/>
            <person name="Ovrebo C."/>
            <person name="Racz N."/>
            <person name="Riley R."/>
            <person name="Savchenko A."/>
            <person name="Shiryaev A."/>
            <person name="Soop K."/>
            <person name="Spirin V."/>
            <person name="Szebenyi C."/>
            <person name="Tomsovsky M."/>
            <person name="Tulloss R.E."/>
            <person name="Uehling J."/>
            <person name="Grigoriev I.V."/>
            <person name="Vagvolgyi C."/>
            <person name="Papp T."/>
            <person name="Martin F.M."/>
            <person name="Miettinen O."/>
            <person name="Hibbett D.S."/>
            <person name="Nagy L.G."/>
        </authorList>
    </citation>
    <scope>NUCLEOTIDE SEQUENCE [LARGE SCALE GENOMIC DNA]</scope>
    <source>
        <strain evidence="2 3">CBS 121175</strain>
    </source>
</reference>
<organism evidence="2 3">
    <name type="scientific">Coprinopsis marcescibilis</name>
    <name type="common">Agaric fungus</name>
    <name type="synonym">Psathyrella marcescibilis</name>
    <dbReference type="NCBI Taxonomy" id="230819"/>
    <lineage>
        <taxon>Eukaryota</taxon>
        <taxon>Fungi</taxon>
        <taxon>Dikarya</taxon>
        <taxon>Basidiomycota</taxon>
        <taxon>Agaricomycotina</taxon>
        <taxon>Agaricomycetes</taxon>
        <taxon>Agaricomycetidae</taxon>
        <taxon>Agaricales</taxon>
        <taxon>Agaricineae</taxon>
        <taxon>Psathyrellaceae</taxon>
        <taxon>Coprinopsis</taxon>
    </lineage>
</organism>
<gene>
    <name evidence="2" type="ORF">FA15DRAFT_80606</name>
</gene>
<feature type="region of interest" description="Disordered" evidence="1">
    <location>
        <begin position="22"/>
        <end position="71"/>
    </location>
</feature>
<feature type="region of interest" description="Disordered" evidence="1">
    <location>
        <begin position="1002"/>
        <end position="1032"/>
    </location>
</feature>
<feature type="compositionally biased region" description="Low complexity" evidence="1">
    <location>
        <begin position="953"/>
        <end position="970"/>
    </location>
</feature>
<feature type="compositionally biased region" description="Low complexity" evidence="1">
    <location>
        <begin position="219"/>
        <end position="228"/>
    </location>
</feature>
<evidence type="ECO:0000313" key="2">
    <source>
        <dbReference type="EMBL" id="TFK21456.1"/>
    </source>
</evidence>
<feature type="region of interest" description="Disordered" evidence="1">
    <location>
        <begin position="684"/>
        <end position="711"/>
    </location>
</feature>
<dbReference type="STRING" id="230819.A0A5C3KMM7"/>
<evidence type="ECO:0000256" key="1">
    <source>
        <dbReference type="SAM" id="MobiDB-lite"/>
    </source>
</evidence>
<name>A0A5C3KMM7_COPMA</name>
<dbReference type="EMBL" id="ML210268">
    <property type="protein sequence ID" value="TFK21456.1"/>
    <property type="molecule type" value="Genomic_DNA"/>
</dbReference>
<feature type="compositionally biased region" description="Gly residues" evidence="1">
    <location>
        <begin position="1020"/>
        <end position="1032"/>
    </location>
</feature>
<evidence type="ECO:0000313" key="3">
    <source>
        <dbReference type="Proteomes" id="UP000307440"/>
    </source>
</evidence>
<feature type="compositionally biased region" description="Basic residues" evidence="1">
    <location>
        <begin position="943"/>
        <end position="952"/>
    </location>
</feature>
<feature type="compositionally biased region" description="Low complexity" evidence="1">
    <location>
        <begin position="915"/>
        <end position="927"/>
    </location>
</feature>
<keyword evidence="3" id="KW-1185">Reference proteome</keyword>
<feature type="region of interest" description="Disordered" evidence="1">
    <location>
        <begin position="169"/>
        <end position="295"/>
    </location>
</feature>
<dbReference type="AlphaFoldDB" id="A0A5C3KMM7"/>
<feature type="compositionally biased region" description="Basic and acidic residues" evidence="1">
    <location>
        <begin position="195"/>
        <end position="218"/>
    </location>
</feature>
<accession>A0A5C3KMM7</accession>
<proteinExistence type="predicted"/>
<protein>
    <submittedName>
        <fullName evidence="2">Uncharacterized protein</fullName>
    </submittedName>
</protein>
<feature type="compositionally biased region" description="Low complexity" evidence="1">
    <location>
        <begin position="24"/>
        <end position="67"/>
    </location>
</feature>